<dbReference type="Pfam" id="PF02223">
    <property type="entry name" value="Thymidylate_kin"/>
    <property type="match status" value="1"/>
</dbReference>
<keyword evidence="4 8" id="KW-0547">Nucleotide-binding</keyword>
<reference evidence="10 11" key="1">
    <citation type="submission" date="2017-09" db="EMBL/GenBank/DDBJ databases">
        <title>Depth-based differentiation of microbial function through sediment-hosted aquifers and enrichment of novel symbionts in the deep terrestrial subsurface.</title>
        <authorList>
            <person name="Probst A.J."/>
            <person name="Ladd B."/>
            <person name="Jarett J.K."/>
            <person name="Geller-Mcgrath D.E."/>
            <person name="Sieber C.M."/>
            <person name="Emerson J.B."/>
            <person name="Anantharaman K."/>
            <person name="Thomas B.C."/>
            <person name="Malmstrom R."/>
            <person name="Stieglmeier M."/>
            <person name="Klingl A."/>
            <person name="Woyke T."/>
            <person name="Ryan C.M."/>
            <person name="Banfield J.F."/>
        </authorList>
    </citation>
    <scope>NUCLEOTIDE SEQUENCE [LARGE SCALE GENOMIC DNA]</scope>
    <source>
        <strain evidence="10">CG23_combo_of_CG06-09_8_20_14_all_38_19</strain>
    </source>
</reference>
<keyword evidence="5 8" id="KW-0418">Kinase</keyword>
<keyword evidence="3 8" id="KW-0545">Nucleotide biosynthesis</keyword>
<dbReference type="NCBIfam" id="TIGR00041">
    <property type="entry name" value="DTMP_kinase"/>
    <property type="match status" value="1"/>
</dbReference>
<dbReference type="GO" id="GO:0005737">
    <property type="term" value="C:cytoplasm"/>
    <property type="evidence" value="ECO:0007669"/>
    <property type="project" value="TreeGrafter"/>
</dbReference>
<dbReference type="HAMAP" id="MF_00165">
    <property type="entry name" value="Thymidylate_kinase"/>
    <property type="match status" value="1"/>
</dbReference>
<sequence>MISIKKNPYPGKFIVFDGLDGSGQSTQAEKLFDFLNLPEKKLKLGQAGAHLTKEPTPNLIGGLIRSQLNHDWKSSPECLQLLFCADRAHHLEKEIIPLLEKGVSVVCDRYMFSTIAFGSFQIEDRDWLIALNSKFLLPDLTFFLRVSPKICIERIQGSRYEVDLFEKLEVLTKVWDNYERLSGEFENIHILNGERPIDDIFGDIKKIVGEKIINQN</sequence>
<dbReference type="GO" id="GO:0006233">
    <property type="term" value="P:dTDP biosynthetic process"/>
    <property type="evidence" value="ECO:0007669"/>
    <property type="project" value="InterPro"/>
</dbReference>
<comment type="catalytic activity">
    <reaction evidence="7 8">
        <text>dTMP + ATP = dTDP + ADP</text>
        <dbReference type="Rhea" id="RHEA:13517"/>
        <dbReference type="ChEBI" id="CHEBI:30616"/>
        <dbReference type="ChEBI" id="CHEBI:58369"/>
        <dbReference type="ChEBI" id="CHEBI:63528"/>
        <dbReference type="ChEBI" id="CHEBI:456216"/>
        <dbReference type="EC" id="2.7.4.9"/>
    </reaction>
</comment>
<dbReference type="GO" id="GO:0006235">
    <property type="term" value="P:dTTP biosynthetic process"/>
    <property type="evidence" value="ECO:0007669"/>
    <property type="project" value="UniProtKB-UniRule"/>
</dbReference>
<comment type="caution">
    <text evidence="8">Lacks conserved residue(s) required for the propagation of feature annotation.</text>
</comment>
<feature type="domain" description="Thymidylate kinase-like" evidence="9">
    <location>
        <begin position="16"/>
        <end position="203"/>
    </location>
</feature>
<accession>A0A2G9YVR6</accession>
<evidence type="ECO:0000313" key="10">
    <source>
        <dbReference type="EMBL" id="PIP23289.1"/>
    </source>
</evidence>
<dbReference type="GO" id="GO:0006227">
    <property type="term" value="P:dUDP biosynthetic process"/>
    <property type="evidence" value="ECO:0007669"/>
    <property type="project" value="TreeGrafter"/>
</dbReference>
<evidence type="ECO:0000256" key="3">
    <source>
        <dbReference type="ARBA" id="ARBA00022727"/>
    </source>
</evidence>
<dbReference type="GO" id="GO:0005524">
    <property type="term" value="F:ATP binding"/>
    <property type="evidence" value="ECO:0007669"/>
    <property type="project" value="UniProtKB-UniRule"/>
</dbReference>
<dbReference type="InterPro" id="IPR018094">
    <property type="entry name" value="Thymidylate_kinase"/>
</dbReference>
<dbReference type="Gene3D" id="3.40.50.300">
    <property type="entry name" value="P-loop containing nucleotide triphosphate hydrolases"/>
    <property type="match status" value="1"/>
</dbReference>
<evidence type="ECO:0000256" key="2">
    <source>
        <dbReference type="ARBA" id="ARBA00022679"/>
    </source>
</evidence>
<dbReference type="SUPFAM" id="SSF52540">
    <property type="entry name" value="P-loop containing nucleoside triphosphate hydrolases"/>
    <property type="match status" value="1"/>
</dbReference>
<name>A0A2G9YVR6_9BACT</name>
<evidence type="ECO:0000256" key="5">
    <source>
        <dbReference type="ARBA" id="ARBA00022777"/>
    </source>
</evidence>
<comment type="caution">
    <text evidence="10">The sequence shown here is derived from an EMBL/GenBank/DDBJ whole genome shotgun (WGS) entry which is preliminary data.</text>
</comment>
<dbReference type="GO" id="GO:0004798">
    <property type="term" value="F:dTMP kinase activity"/>
    <property type="evidence" value="ECO:0007669"/>
    <property type="project" value="UniProtKB-UniRule"/>
</dbReference>
<gene>
    <name evidence="8 10" type="primary">tmk</name>
    <name evidence="10" type="ORF">COX36_04190</name>
</gene>
<evidence type="ECO:0000313" key="11">
    <source>
        <dbReference type="Proteomes" id="UP000230273"/>
    </source>
</evidence>
<dbReference type="Proteomes" id="UP000230273">
    <property type="component" value="Unassembled WGS sequence"/>
</dbReference>
<evidence type="ECO:0000256" key="8">
    <source>
        <dbReference type="HAMAP-Rule" id="MF_00165"/>
    </source>
</evidence>
<dbReference type="InterPro" id="IPR039430">
    <property type="entry name" value="Thymidylate_kin-like_dom"/>
</dbReference>
<evidence type="ECO:0000256" key="6">
    <source>
        <dbReference type="ARBA" id="ARBA00022840"/>
    </source>
</evidence>
<organism evidence="10 11">
    <name type="scientific">Candidatus Nealsonbacteria bacterium CG23_combo_of_CG06-09_8_20_14_all_38_19</name>
    <dbReference type="NCBI Taxonomy" id="1974721"/>
    <lineage>
        <taxon>Bacteria</taxon>
        <taxon>Candidatus Nealsoniibacteriota</taxon>
    </lineage>
</organism>
<keyword evidence="6 8" id="KW-0067">ATP-binding</keyword>
<dbReference type="EMBL" id="PCRP01000067">
    <property type="protein sequence ID" value="PIP23289.1"/>
    <property type="molecule type" value="Genomic_DNA"/>
</dbReference>
<dbReference type="PANTHER" id="PTHR10344">
    <property type="entry name" value="THYMIDYLATE KINASE"/>
    <property type="match status" value="1"/>
</dbReference>
<dbReference type="EC" id="2.7.4.9" evidence="8"/>
<comment type="similarity">
    <text evidence="1 8">Belongs to the thymidylate kinase family.</text>
</comment>
<comment type="function">
    <text evidence="8">Phosphorylation of dTMP to form dTDP in both de novo and salvage pathways of dTTP synthesis.</text>
</comment>
<dbReference type="AlphaFoldDB" id="A0A2G9YVR6"/>
<keyword evidence="2 8" id="KW-0808">Transferase</keyword>
<evidence type="ECO:0000256" key="4">
    <source>
        <dbReference type="ARBA" id="ARBA00022741"/>
    </source>
</evidence>
<dbReference type="PANTHER" id="PTHR10344:SF4">
    <property type="entry name" value="UMP-CMP KINASE 2, MITOCHONDRIAL"/>
    <property type="match status" value="1"/>
</dbReference>
<evidence type="ECO:0000256" key="1">
    <source>
        <dbReference type="ARBA" id="ARBA00009776"/>
    </source>
</evidence>
<protein>
    <recommendedName>
        <fullName evidence="8">Thymidylate kinase</fullName>
        <ecNumber evidence="8">2.7.4.9</ecNumber>
    </recommendedName>
    <alternativeName>
        <fullName evidence="8">dTMP kinase</fullName>
    </alternativeName>
</protein>
<dbReference type="CDD" id="cd01672">
    <property type="entry name" value="TMPK"/>
    <property type="match status" value="1"/>
</dbReference>
<evidence type="ECO:0000256" key="7">
    <source>
        <dbReference type="ARBA" id="ARBA00048743"/>
    </source>
</evidence>
<evidence type="ECO:0000259" key="9">
    <source>
        <dbReference type="Pfam" id="PF02223"/>
    </source>
</evidence>
<proteinExistence type="inferred from homology"/>
<dbReference type="InterPro" id="IPR027417">
    <property type="entry name" value="P-loop_NTPase"/>
</dbReference>